<gene>
    <name evidence="1" type="ordered locus">EcE24377A_1840</name>
</gene>
<evidence type="ECO:0000313" key="1">
    <source>
        <dbReference type="EMBL" id="ABV16520.1"/>
    </source>
</evidence>
<accession>A7ZM93</accession>
<evidence type="ECO:0000313" key="2">
    <source>
        <dbReference type="Proteomes" id="UP000001122"/>
    </source>
</evidence>
<keyword evidence="2" id="KW-1185">Reference proteome</keyword>
<proteinExistence type="predicted"/>
<name>A7ZM93_ECO24</name>
<dbReference type="HOGENOM" id="CLU_1173936_0_0_6"/>
<sequence length="236" mass="26085">MLLQQDTAGFDDIFCFAVIKPNRFDIGFHPFNAQFKHRCRRIRHRVEFRRRLINTDIGRLSGKQYGNQQFKRRTEIKLGGGMRIVLTQASEDLQAFCFVHQTFPVSPFGNARSAAASVRRFFILSSIRYFPASISPRPINAPGGSIASRKGESVWKISTRNTFAQLPNSASAPSNNVPLPIISRSEPSTNMAQVAPIPIEKPSSAESAGPFLAAKASARPTTIQLVTISGIKIPND</sequence>
<organism evidence="1 2">
    <name type="scientific">Escherichia coli O139:H28 (strain E24377A / ETEC)</name>
    <dbReference type="NCBI Taxonomy" id="331111"/>
    <lineage>
        <taxon>Bacteria</taxon>
        <taxon>Pseudomonadati</taxon>
        <taxon>Pseudomonadota</taxon>
        <taxon>Gammaproteobacteria</taxon>
        <taxon>Enterobacterales</taxon>
        <taxon>Enterobacteriaceae</taxon>
        <taxon>Escherichia</taxon>
    </lineage>
</organism>
<dbReference type="KEGG" id="ecw:EcE24377A_1840"/>
<dbReference type="Proteomes" id="UP000001122">
    <property type="component" value="Chromosome"/>
</dbReference>
<reference evidence="2" key="1">
    <citation type="journal article" date="2008" name="J. Bacteriol.">
        <title>The pangenome structure of Escherichia coli: comparative genomic analysis of E. coli commensal and pathogenic isolates.</title>
        <authorList>
            <person name="Rasko D.A."/>
            <person name="Rosovitz M.J."/>
            <person name="Myers G.S."/>
            <person name="Mongodin E.F."/>
            <person name="Fricke W.F."/>
            <person name="Gajer P."/>
            <person name="Crabtree J."/>
            <person name="Sebaihia M."/>
            <person name="Thomson N.R."/>
            <person name="Chaudhuri R."/>
            <person name="Henderson I.R."/>
            <person name="Sperandio V."/>
            <person name="Ravel J."/>
        </authorList>
    </citation>
    <scope>NUCLEOTIDE SEQUENCE [LARGE SCALE GENOMIC DNA]</scope>
    <source>
        <strain evidence="2">E24377A / ETEC</strain>
    </source>
</reference>
<protein>
    <submittedName>
        <fullName evidence="1">Uncharacterized protein</fullName>
    </submittedName>
</protein>
<dbReference type="EMBL" id="CP000800">
    <property type="protein sequence ID" value="ABV16520.1"/>
    <property type="molecule type" value="Genomic_DNA"/>
</dbReference>
<dbReference type="AlphaFoldDB" id="A7ZM93"/>